<dbReference type="NCBIfam" id="NF008528">
    <property type="entry name" value="PRK11463.1-2"/>
    <property type="match status" value="1"/>
</dbReference>
<dbReference type="EMBL" id="CAEZVQ010000019">
    <property type="protein sequence ID" value="CAB4630233.1"/>
    <property type="molecule type" value="Genomic_DNA"/>
</dbReference>
<organism evidence="2">
    <name type="scientific">freshwater metagenome</name>
    <dbReference type="NCBI Taxonomy" id="449393"/>
    <lineage>
        <taxon>unclassified sequences</taxon>
        <taxon>metagenomes</taxon>
        <taxon>ecological metagenomes</taxon>
    </lineage>
</organism>
<feature type="transmembrane region" description="Helical" evidence="1">
    <location>
        <begin position="27"/>
        <end position="47"/>
    </location>
</feature>
<keyword evidence="1" id="KW-0472">Membrane</keyword>
<evidence type="ECO:0000313" key="2">
    <source>
        <dbReference type="EMBL" id="CAB4630233.1"/>
    </source>
</evidence>
<dbReference type="PANTHER" id="PTHR35335">
    <property type="entry name" value="UPF0716 PROTEIN FXSA"/>
    <property type="match status" value="1"/>
</dbReference>
<protein>
    <submittedName>
        <fullName evidence="2">Unannotated protein</fullName>
    </submittedName>
</protein>
<gene>
    <name evidence="2" type="ORF">UFOPK2086_00274</name>
</gene>
<proteinExistence type="predicted"/>
<dbReference type="PANTHER" id="PTHR35335:SF1">
    <property type="entry name" value="UPF0716 PROTEIN FXSA"/>
    <property type="match status" value="1"/>
</dbReference>
<reference evidence="2" key="1">
    <citation type="submission" date="2020-05" db="EMBL/GenBank/DDBJ databases">
        <authorList>
            <person name="Chiriac C."/>
            <person name="Salcher M."/>
            <person name="Ghai R."/>
            <person name="Kavagutti S V."/>
        </authorList>
    </citation>
    <scope>NUCLEOTIDE SEQUENCE</scope>
</reference>
<keyword evidence="1" id="KW-0812">Transmembrane</keyword>
<dbReference type="GO" id="GO:0016020">
    <property type="term" value="C:membrane"/>
    <property type="evidence" value="ECO:0007669"/>
    <property type="project" value="InterPro"/>
</dbReference>
<name>A0A6J6J143_9ZZZZ</name>
<sequence>MFLLIISLVVVLPLIELYFIVQVGQELGLIPTVVLLIVISAIGSALVKREGIKAFRRFVVAAQTGDELTKEIANGVCILAAGVFLLAPGFISDILGIALLLSPIRLMIVRFASRRIHGKTTVIRSTHSGPRVENRGYLSESNDVIDVEPHEGDDER</sequence>
<keyword evidence="1" id="KW-1133">Transmembrane helix</keyword>
<accession>A0A6J6J143</accession>
<dbReference type="InterPro" id="IPR007313">
    <property type="entry name" value="FxsA"/>
</dbReference>
<evidence type="ECO:0000256" key="1">
    <source>
        <dbReference type="SAM" id="Phobius"/>
    </source>
</evidence>
<dbReference type="Pfam" id="PF04186">
    <property type="entry name" value="FxsA"/>
    <property type="match status" value="1"/>
</dbReference>
<dbReference type="AlphaFoldDB" id="A0A6J6J143"/>